<dbReference type="Proteomes" id="UP000320762">
    <property type="component" value="Unassembled WGS sequence"/>
</dbReference>
<keyword evidence="5" id="KW-1185">Reference proteome</keyword>
<comment type="caution">
    <text evidence="2">The sequence shown here is derived from an EMBL/GenBank/DDBJ whole genome shotgun (WGS) entry which is preliminary data.</text>
</comment>
<evidence type="ECO:0000313" key="2">
    <source>
        <dbReference type="EMBL" id="TRM55515.1"/>
    </source>
</evidence>
<evidence type="ECO:0000313" key="5">
    <source>
        <dbReference type="Proteomes" id="UP000320762"/>
    </source>
</evidence>
<gene>
    <name evidence="4" type="ORF">BD626DRAFT_574673</name>
    <name evidence="3" type="ORF">BD626DRAFT_576208</name>
    <name evidence="2" type="ORF">BD626DRAFT_577381</name>
</gene>
<proteinExistence type="predicted"/>
<dbReference type="EMBL" id="VDMD01000125">
    <property type="protein sequence ID" value="TRM55515.1"/>
    <property type="molecule type" value="Genomic_DNA"/>
</dbReference>
<feature type="compositionally biased region" description="Basic and acidic residues" evidence="1">
    <location>
        <begin position="99"/>
        <end position="109"/>
    </location>
</feature>
<reference evidence="2" key="2">
    <citation type="submission" date="2019-06" db="EMBL/GenBank/DDBJ databases">
        <authorList>
            <consortium name="DOE Joint Genome Institute"/>
            <person name="Ahrendt S.R."/>
            <person name="Cantor M.N."/>
            <person name="Hua S.X."/>
        </authorList>
    </citation>
    <scope>NUCLEOTIDE SEQUENCE</scope>
    <source>
        <strain evidence="2">NL-1724</strain>
    </source>
</reference>
<evidence type="ECO:0000313" key="4">
    <source>
        <dbReference type="EMBL" id="TRM57361.1"/>
    </source>
</evidence>
<accession>A0A550BSJ2</accession>
<dbReference type="AlphaFoldDB" id="A0A550BSJ2"/>
<dbReference type="EMBL" id="VDMD01000049">
    <property type="protein sequence ID" value="TRM57361.1"/>
    <property type="molecule type" value="Genomic_DNA"/>
</dbReference>
<feature type="region of interest" description="Disordered" evidence="1">
    <location>
        <begin position="88"/>
        <end position="115"/>
    </location>
</feature>
<dbReference type="EMBL" id="VDMD01000082">
    <property type="protein sequence ID" value="TRM56042.1"/>
    <property type="molecule type" value="Genomic_DNA"/>
</dbReference>
<sequence length="115" mass="13559">MCRTCISNTCPVYELLKKVIMLGMTYDELLRACEEEEERWKRASARIVMLNKTRTRWGDIYTDMFENSDDTEERVEDAMRAEGVYVDSEEDEIEGETTGIDRDQNRWAEDECIDP</sequence>
<protein>
    <submittedName>
        <fullName evidence="2">Uncharacterized protein</fullName>
    </submittedName>
</protein>
<reference evidence="2 5" key="1">
    <citation type="journal article" date="2019" name="New Phytol.">
        <title>Comparative genomics reveals unique wood-decay strategies and fruiting body development in the Schizophyllaceae.</title>
        <authorList>
            <person name="Almasi E."/>
            <person name="Sahu N."/>
            <person name="Krizsan K."/>
            <person name="Balint B."/>
            <person name="Kovacs G.M."/>
            <person name="Kiss B."/>
            <person name="Cseklye J."/>
            <person name="Drula E."/>
            <person name="Henrissat B."/>
            <person name="Nagy I."/>
            <person name="Chovatia M."/>
            <person name="Adam C."/>
            <person name="LaButti K."/>
            <person name="Lipzen A."/>
            <person name="Riley R."/>
            <person name="Grigoriev I.V."/>
            <person name="Nagy L.G."/>
        </authorList>
    </citation>
    <scope>NUCLEOTIDE SEQUENCE [LARGE SCALE GENOMIC DNA]</scope>
    <source>
        <strain evidence="2 5">NL-1724</strain>
    </source>
</reference>
<name>A0A550BSJ2_9AGAR</name>
<organism evidence="2 5">
    <name type="scientific">Schizophyllum amplum</name>
    <dbReference type="NCBI Taxonomy" id="97359"/>
    <lineage>
        <taxon>Eukaryota</taxon>
        <taxon>Fungi</taxon>
        <taxon>Dikarya</taxon>
        <taxon>Basidiomycota</taxon>
        <taxon>Agaricomycotina</taxon>
        <taxon>Agaricomycetes</taxon>
        <taxon>Agaricomycetidae</taxon>
        <taxon>Agaricales</taxon>
        <taxon>Schizophyllaceae</taxon>
        <taxon>Schizophyllum</taxon>
    </lineage>
</organism>
<evidence type="ECO:0000313" key="3">
    <source>
        <dbReference type="EMBL" id="TRM56042.1"/>
    </source>
</evidence>
<evidence type="ECO:0000256" key="1">
    <source>
        <dbReference type="SAM" id="MobiDB-lite"/>
    </source>
</evidence>